<organism evidence="2 5">
    <name type="scientific">Pseudoduganella umbonata</name>
    <dbReference type="NCBI Taxonomy" id="864828"/>
    <lineage>
        <taxon>Bacteria</taxon>
        <taxon>Pseudomonadati</taxon>
        <taxon>Pseudomonadota</taxon>
        <taxon>Betaproteobacteria</taxon>
        <taxon>Burkholderiales</taxon>
        <taxon>Oxalobacteraceae</taxon>
        <taxon>Telluria group</taxon>
        <taxon>Pseudoduganella</taxon>
    </lineage>
</organism>
<dbReference type="OrthoDB" id="9802846at2"/>
<evidence type="ECO:0000259" key="1">
    <source>
        <dbReference type="Pfam" id="PF04965"/>
    </source>
</evidence>
<dbReference type="InterPro" id="IPR007048">
    <property type="entry name" value="IraD/Gp25-like"/>
</dbReference>
<dbReference type="EMBL" id="CP040017">
    <property type="protein sequence ID" value="QCP09862.1"/>
    <property type="molecule type" value="Genomic_DNA"/>
</dbReference>
<protein>
    <submittedName>
        <fullName evidence="3">GPW/gp25 family protein</fullName>
    </submittedName>
</protein>
<evidence type="ECO:0000313" key="2">
    <source>
        <dbReference type="EMBL" id="MBB3219831.1"/>
    </source>
</evidence>
<dbReference type="AlphaFoldDB" id="A0A4P8HN78"/>
<reference evidence="2 5" key="2">
    <citation type="submission" date="2020-08" db="EMBL/GenBank/DDBJ databases">
        <title>Genomic Encyclopedia of Type Strains, Phase III (KMG-III): the genomes of soil and plant-associated and newly described type strains.</title>
        <authorList>
            <person name="Whitman W."/>
        </authorList>
    </citation>
    <scope>NUCLEOTIDE SEQUENCE [LARGE SCALE GENOMIC DNA]</scope>
    <source>
        <strain evidence="2 5">CECT 7753</strain>
    </source>
</reference>
<dbReference type="Proteomes" id="UP000584325">
    <property type="component" value="Unassembled WGS sequence"/>
</dbReference>
<name>A0A4P8HN78_9BURK</name>
<dbReference type="Proteomes" id="UP000298763">
    <property type="component" value="Chromosome"/>
</dbReference>
<dbReference type="Pfam" id="PF04965">
    <property type="entry name" value="GPW_gp25"/>
    <property type="match status" value="1"/>
</dbReference>
<keyword evidence="4" id="KW-1185">Reference proteome</keyword>
<evidence type="ECO:0000313" key="3">
    <source>
        <dbReference type="EMBL" id="QCP09862.1"/>
    </source>
</evidence>
<dbReference type="Gene3D" id="3.10.450.40">
    <property type="match status" value="1"/>
</dbReference>
<reference evidence="3 4" key="1">
    <citation type="submission" date="2019-05" db="EMBL/GenBank/DDBJ databases">
        <title>Draft Genome Sequences of Six Type Strains of the Genus Massilia.</title>
        <authorList>
            <person name="Miess H."/>
            <person name="Frediansyhah A."/>
            <person name="Gross H."/>
        </authorList>
    </citation>
    <scope>NUCLEOTIDE SEQUENCE [LARGE SCALE GENOMIC DNA]</scope>
    <source>
        <strain evidence="3 4">DSMZ 26121</strain>
    </source>
</reference>
<sequence>MATQRDFLGIGWKFPLQVNAAGRIAQARHEQRIEEGIYLVLATAKGERPMLPEFGCGIHDLVFEPNNPRTVARAVQAVREGLTRYEPRIDVLDVSASAAPERENLLLIRVSYRIRANNAIGNLVYPFYIREAG</sequence>
<dbReference type="SUPFAM" id="SSF160719">
    <property type="entry name" value="gpW/gp25-like"/>
    <property type="match status" value="1"/>
</dbReference>
<proteinExistence type="predicted"/>
<accession>A0A4P8HN78</accession>
<feature type="domain" description="IraD/Gp25-like" evidence="1">
    <location>
        <begin position="29"/>
        <end position="118"/>
    </location>
</feature>
<evidence type="ECO:0000313" key="4">
    <source>
        <dbReference type="Proteomes" id="UP000298763"/>
    </source>
</evidence>
<gene>
    <name evidence="3" type="ORF">FCL38_05065</name>
    <name evidence="2" type="ORF">FHS02_000618</name>
</gene>
<evidence type="ECO:0000313" key="5">
    <source>
        <dbReference type="Proteomes" id="UP000584325"/>
    </source>
</evidence>
<dbReference type="RefSeq" id="WP_137312748.1">
    <property type="nucleotide sequence ID" value="NZ_CP040017.1"/>
</dbReference>
<dbReference type="EMBL" id="JACHXS010000001">
    <property type="protein sequence ID" value="MBB3219831.1"/>
    <property type="molecule type" value="Genomic_DNA"/>
</dbReference>